<dbReference type="InterPro" id="IPR002901">
    <property type="entry name" value="MGlyc_endo_b_GlcNAc-like_dom"/>
</dbReference>
<dbReference type="PANTHER" id="PTHR33308:SF9">
    <property type="entry name" value="PEPTIDOGLYCAN HYDROLASE FLGJ"/>
    <property type="match status" value="1"/>
</dbReference>
<keyword evidence="1 4" id="KW-0378">Hydrolase</keyword>
<dbReference type="RefSeq" id="WP_072469959.1">
    <property type="nucleotide sequence ID" value="NZ_CAACYI010000001.1"/>
</dbReference>
<dbReference type="Gene3D" id="4.10.80.30">
    <property type="entry name" value="DNA polymerase, domain 6"/>
    <property type="match status" value="1"/>
</dbReference>
<feature type="transmembrane region" description="Helical" evidence="2">
    <location>
        <begin position="7"/>
        <end position="32"/>
    </location>
</feature>
<keyword evidence="2" id="KW-0472">Membrane</keyword>
<evidence type="ECO:0000313" key="4">
    <source>
        <dbReference type="EMBL" id="VFB17126.1"/>
    </source>
</evidence>
<accession>A0A8H2QSP3</accession>
<evidence type="ECO:0000256" key="1">
    <source>
        <dbReference type="ARBA" id="ARBA00022801"/>
    </source>
</evidence>
<dbReference type="GO" id="GO:0016798">
    <property type="term" value="F:hydrolase activity, acting on glycosyl bonds"/>
    <property type="evidence" value="ECO:0007669"/>
    <property type="project" value="UniProtKB-KW"/>
</dbReference>
<dbReference type="PANTHER" id="PTHR33308">
    <property type="entry name" value="PEPTIDOGLYCAN HYDROLASE FLGJ"/>
    <property type="match status" value="1"/>
</dbReference>
<keyword evidence="2" id="KW-0812">Transmembrane</keyword>
<evidence type="ECO:0000259" key="3">
    <source>
        <dbReference type="SMART" id="SM00047"/>
    </source>
</evidence>
<feature type="domain" description="Mannosyl-glycoprotein endo-beta-N-acetylglucosamidase-like" evidence="3">
    <location>
        <begin position="38"/>
        <end position="189"/>
    </location>
</feature>
<protein>
    <submittedName>
        <fullName evidence="4">Exo-glucosaminidase lytG</fullName>
        <ecNumber evidence="4">3.2.1.-</ecNumber>
    </submittedName>
</protein>
<dbReference type="InterPro" id="IPR051056">
    <property type="entry name" value="Glycosyl_Hydrolase_73"/>
</dbReference>
<evidence type="ECO:0000313" key="5">
    <source>
        <dbReference type="Proteomes" id="UP000377798"/>
    </source>
</evidence>
<dbReference type="Gene3D" id="1.10.530.10">
    <property type="match status" value="1"/>
</dbReference>
<dbReference type="AlphaFoldDB" id="A0A8H2QSP3"/>
<keyword evidence="5" id="KW-1185">Reference proteome</keyword>
<dbReference type="PRINTS" id="PR01002">
    <property type="entry name" value="FLGFLGJ"/>
</dbReference>
<name>A0A8H2QSP3_9FIRM</name>
<proteinExistence type="predicted"/>
<reference evidence="4 5" key="1">
    <citation type="submission" date="2019-02" db="EMBL/GenBank/DDBJ databases">
        <authorList>
            <consortium name="Pathogen Informatics"/>
        </authorList>
    </citation>
    <scope>NUCLEOTIDE SEQUENCE [LARGE SCALE GENOMIC DNA]</scope>
    <source>
        <strain evidence="4 5">3012STDY7089603</strain>
    </source>
</reference>
<dbReference type="Proteomes" id="UP000377798">
    <property type="component" value="Unassembled WGS sequence"/>
</dbReference>
<dbReference type="EC" id="3.2.1.-" evidence="4"/>
<gene>
    <name evidence="4" type="primary">lytG</name>
    <name evidence="4" type="ORF">NCTC13150_01711</name>
</gene>
<comment type="caution">
    <text evidence="4">The sequence shown here is derived from an EMBL/GenBank/DDBJ whole genome shotgun (WGS) entry which is preliminary data.</text>
</comment>
<organism evidence="4 5">
    <name type="scientific">Urinicoccus massiliensis</name>
    <dbReference type="NCBI Taxonomy" id="1723382"/>
    <lineage>
        <taxon>Bacteria</taxon>
        <taxon>Bacillati</taxon>
        <taxon>Bacillota</taxon>
        <taxon>Tissierellia</taxon>
        <taxon>Tissierellales</taxon>
        <taxon>Peptoniphilaceae</taxon>
        <taxon>Urinicoccus</taxon>
    </lineage>
</organism>
<dbReference type="SUPFAM" id="SSF53955">
    <property type="entry name" value="Lysozyme-like"/>
    <property type="match status" value="1"/>
</dbReference>
<dbReference type="EMBL" id="CAACYI010000001">
    <property type="protein sequence ID" value="VFB17126.1"/>
    <property type="molecule type" value="Genomic_DNA"/>
</dbReference>
<evidence type="ECO:0000256" key="2">
    <source>
        <dbReference type="SAM" id="Phobius"/>
    </source>
</evidence>
<sequence>MKKKKPLTWGCLVLILGIFFLWLFIQVLFFFVNNIRYQPQRVTSRQEFFQEYAPLAQKIGKKYHLYPSVILAQAALESNFGQSDLAQVNKNFFGIKAKKGQGVSYATEEVENGQRVTIQDNFESYKSPVDSFKHYGRLLSQAQRYQPVREAKSAQEACHKLHPSGYSTDPGYGQRLVDLIKQYNLEVYDQGIKDSK</sequence>
<dbReference type="InterPro" id="IPR023346">
    <property type="entry name" value="Lysozyme-like_dom_sf"/>
</dbReference>
<keyword evidence="2" id="KW-1133">Transmembrane helix</keyword>
<dbReference type="Pfam" id="PF01832">
    <property type="entry name" value="Glucosaminidase"/>
    <property type="match status" value="1"/>
</dbReference>
<dbReference type="SMART" id="SM00047">
    <property type="entry name" value="LYZ2"/>
    <property type="match status" value="1"/>
</dbReference>
<dbReference type="GO" id="GO:0004040">
    <property type="term" value="F:amidase activity"/>
    <property type="evidence" value="ECO:0007669"/>
    <property type="project" value="InterPro"/>
</dbReference>
<keyword evidence="4" id="KW-0326">Glycosidase</keyword>